<reference evidence="1" key="1">
    <citation type="journal article" date="2014" name="Front. Microbiol.">
        <title>High frequency of phylogenetically diverse reductive dehalogenase-homologous genes in deep subseafloor sedimentary metagenomes.</title>
        <authorList>
            <person name="Kawai M."/>
            <person name="Futagami T."/>
            <person name="Toyoda A."/>
            <person name="Takaki Y."/>
            <person name="Nishi S."/>
            <person name="Hori S."/>
            <person name="Arai W."/>
            <person name="Tsubouchi T."/>
            <person name="Morono Y."/>
            <person name="Uchiyama I."/>
            <person name="Ito T."/>
            <person name="Fujiyama A."/>
            <person name="Inagaki F."/>
            <person name="Takami H."/>
        </authorList>
    </citation>
    <scope>NUCLEOTIDE SEQUENCE</scope>
    <source>
        <strain evidence="1">Expedition CK06-06</strain>
    </source>
</reference>
<name>X1DXD9_9ZZZZ</name>
<organism evidence="1">
    <name type="scientific">marine sediment metagenome</name>
    <dbReference type="NCBI Taxonomy" id="412755"/>
    <lineage>
        <taxon>unclassified sequences</taxon>
        <taxon>metagenomes</taxon>
        <taxon>ecological metagenomes</taxon>
    </lineage>
</organism>
<comment type="caution">
    <text evidence="1">The sequence shown here is derived from an EMBL/GenBank/DDBJ whole genome shotgun (WGS) entry which is preliminary data.</text>
</comment>
<sequence length="80" mass="8436">MVCQRSVQSPGGLPNEYSLKSVSQYSGGGAVVVVELVDEVELEVVDVDEVVLVVDEVVDAVVVVVVPASKNSILVIKEKP</sequence>
<dbReference type="EMBL" id="BART01024137">
    <property type="protein sequence ID" value="GAH01033.1"/>
    <property type="molecule type" value="Genomic_DNA"/>
</dbReference>
<gene>
    <name evidence="1" type="ORF">S01H4_43706</name>
</gene>
<dbReference type="AlphaFoldDB" id="X1DXD9"/>
<proteinExistence type="predicted"/>
<protein>
    <submittedName>
        <fullName evidence="1">Uncharacterized protein</fullName>
    </submittedName>
</protein>
<accession>X1DXD9</accession>
<evidence type="ECO:0000313" key="1">
    <source>
        <dbReference type="EMBL" id="GAH01033.1"/>
    </source>
</evidence>